<dbReference type="InterPro" id="IPR006469">
    <property type="entry name" value="NifC_ABC_porter"/>
</dbReference>
<dbReference type="Pfam" id="PF00528">
    <property type="entry name" value="BPD_transp_1"/>
    <property type="match status" value="1"/>
</dbReference>
<keyword evidence="7 8" id="KW-0472">Membrane</keyword>
<evidence type="ECO:0000256" key="4">
    <source>
        <dbReference type="ARBA" id="ARBA00022505"/>
    </source>
</evidence>
<name>A0A6J7UEA6_9ZZZZ</name>
<gene>
    <name evidence="10" type="ORF">UFOPK4345_00570</name>
</gene>
<evidence type="ECO:0000256" key="3">
    <source>
        <dbReference type="ARBA" id="ARBA00022475"/>
    </source>
</evidence>
<reference evidence="10" key="1">
    <citation type="submission" date="2020-05" db="EMBL/GenBank/DDBJ databases">
        <authorList>
            <person name="Chiriac C."/>
            <person name="Salcher M."/>
            <person name="Ghai R."/>
            <person name="Kavagutti S V."/>
        </authorList>
    </citation>
    <scope>NUCLEOTIDE SEQUENCE</scope>
</reference>
<feature type="transmembrane region" description="Helical" evidence="8">
    <location>
        <begin position="53"/>
        <end position="80"/>
    </location>
</feature>
<dbReference type="PANTHER" id="PTHR30183">
    <property type="entry name" value="MOLYBDENUM TRANSPORT SYSTEM PERMEASE PROTEIN MODB"/>
    <property type="match status" value="1"/>
</dbReference>
<keyword evidence="2" id="KW-0813">Transport</keyword>
<dbReference type="Gene3D" id="1.10.3720.10">
    <property type="entry name" value="MetI-like"/>
    <property type="match status" value="1"/>
</dbReference>
<dbReference type="PANTHER" id="PTHR30183:SF3">
    <property type="entry name" value="MOLYBDENUM TRANSPORT SYSTEM PERMEASE PROTEIN MODB"/>
    <property type="match status" value="1"/>
</dbReference>
<dbReference type="InterPro" id="IPR011867">
    <property type="entry name" value="ModB_ABC"/>
</dbReference>
<feature type="domain" description="ABC transmembrane type-1" evidence="9">
    <location>
        <begin position="54"/>
        <end position="258"/>
    </location>
</feature>
<feature type="transmembrane region" description="Helical" evidence="8">
    <location>
        <begin position="181"/>
        <end position="202"/>
    </location>
</feature>
<feature type="transmembrane region" description="Helical" evidence="8">
    <location>
        <begin position="133"/>
        <end position="155"/>
    </location>
</feature>
<dbReference type="GO" id="GO:0005886">
    <property type="term" value="C:plasma membrane"/>
    <property type="evidence" value="ECO:0007669"/>
    <property type="project" value="UniProtKB-SubCell"/>
</dbReference>
<dbReference type="SUPFAM" id="SSF161098">
    <property type="entry name" value="MetI-like"/>
    <property type="match status" value="1"/>
</dbReference>
<dbReference type="EMBL" id="CAFBQV010000070">
    <property type="protein sequence ID" value="CAB5063602.1"/>
    <property type="molecule type" value="Genomic_DNA"/>
</dbReference>
<organism evidence="10">
    <name type="scientific">freshwater metagenome</name>
    <dbReference type="NCBI Taxonomy" id="449393"/>
    <lineage>
        <taxon>unclassified sequences</taxon>
        <taxon>metagenomes</taxon>
        <taxon>ecological metagenomes</taxon>
    </lineage>
</organism>
<protein>
    <submittedName>
        <fullName evidence="10">Unannotated protein</fullName>
    </submittedName>
</protein>
<dbReference type="NCBIfam" id="TIGR02141">
    <property type="entry name" value="modB_ABC"/>
    <property type="match status" value="1"/>
</dbReference>
<keyword evidence="6 8" id="KW-1133">Transmembrane helix</keyword>
<evidence type="ECO:0000259" key="9">
    <source>
        <dbReference type="PROSITE" id="PS50928"/>
    </source>
</evidence>
<evidence type="ECO:0000256" key="1">
    <source>
        <dbReference type="ARBA" id="ARBA00004651"/>
    </source>
</evidence>
<keyword evidence="3" id="KW-1003">Cell membrane</keyword>
<dbReference type="PROSITE" id="PS50928">
    <property type="entry name" value="ABC_TM1"/>
    <property type="match status" value="1"/>
</dbReference>
<accession>A0A6J7UEA6</accession>
<dbReference type="CDD" id="cd06261">
    <property type="entry name" value="TM_PBP2"/>
    <property type="match status" value="1"/>
</dbReference>
<comment type="subcellular location">
    <subcellularLocation>
        <location evidence="1">Cell membrane</location>
        <topology evidence="1">Multi-pass membrane protein</topology>
    </subcellularLocation>
</comment>
<sequence>MTKRRPISRPPVFIYIGAIFGVIYICLPLVSLLRKISWGSLISQLTDGPTLSALRLSLVTSVAATVLALILGLPLAWVLARVSFRGSYLVRAFVMLPMVLPPVVGGVALLAAYGKSNGLVGTLLFDSFGVQLTFSPVGVVVAEAFVALPFLVMAVEGGLRAIDSRYEEIASTMGANEAKKFYLVTLRLLRPSLVAGIAVAWARALGEFGATITFAGNIQGRTQTTPLAVYLLLESDPQAAYTLSFVLLVVCILVLISMRDRWLGSKR</sequence>
<evidence type="ECO:0000256" key="8">
    <source>
        <dbReference type="SAM" id="Phobius"/>
    </source>
</evidence>
<feature type="transmembrane region" description="Helical" evidence="8">
    <location>
        <begin position="12"/>
        <end position="33"/>
    </location>
</feature>
<dbReference type="AlphaFoldDB" id="A0A6J7UEA6"/>
<evidence type="ECO:0000256" key="6">
    <source>
        <dbReference type="ARBA" id="ARBA00022989"/>
    </source>
</evidence>
<dbReference type="NCBIfam" id="TIGR01581">
    <property type="entry name" value="Mo_ABC_porter"/>
    <property type="match status" value="1"/>
</dbReference>
<feature type="transmembrane region" description="Helical" evidence="8">
    <location>
        <begin position="92"/>
        <end position="113"/>
    </location>
</feature>
<evidence type="ECO:0000256" key="5">
    <source>
        <dbReference type="ARBA" id="ARBA00022692"/>
    </source>
</evidence>
<dbReference type="GO" id="GO:0015098">
    <property type="term" value="F:molybdate ion transmembrane transporter activity"/>
    <property type="evidence" value="ECO:0007669"/>
    <property type="project" value="InterPro"/>
</dbReference>
<keyword evidence="4" id="KW-0500">Molybdenum</keyword>
<dbReference type="InterPro" id="IPR000515">
    <property type="entry name" value="MetI-like"/>
</dbReference>
<proteinExistence type="predicted"/>
<dbReference type="InterPro" id="IPR035906">
    <property type="entry name" value="MetI-like_sf"/>
</dbReference>
<evidence type="ECO:0000313" key="10">
    <source>
        <dbReference type="EMBL" id="CAB5063602.1"/>
    </source>
</evidence>
<keyword evidence="5 8" id="KW-0812">Transmembrane</keyword>
<evidence type="ECO:0000256" key="2">
    <source>
        <dbReference type="ARBA" id="ARBA00022448"/>
    </source>
</evidence>
<feature type="transmembrane region" description="Helical" evidence="8">
    <location>
        <begin position="239"/>
        <end position="258"/>
    </location>
</feature>
<evidence type="ECO:0000256" key="7">
    <source>
        <dbReference type="ARBA" id="ARBA00023136"/>
    </source>
</evidence>